<accession>A0A1J4RRE9</accession>
<protein>
    <recommendedName>
        <fullName evidence="1">Calcineurin-like phosphoesterase domain-containing protein</fullName>
    </recommendedName>
</protein>
<organism evidence="2 3">
    <name type="scientific">Candidatus Berkelbacteria bacterium CG1_02_42_45</name>
    <dbReference type="NCBI Taxonomy" id="1805036"/>
    <lineage>
        <taxon>Bacteria</taxon>
        <taxon>Candidatus Berkelbacteria</taxon>
    </lineage>
</organism>
<evidence type="ECO:0000313" key="3">
    <source>
        <dbReference type="Proteomes" id="UP000182753"/>
    </source>
</evidence>
<comment type="caution">
    <text evidence="2">The sequence shown here is derived from an EMBL/GenBank/DDBJ whole genome shotgun (WGS) entry which is preliminary data.</text>
</comment>
<dbReference type="InterPro" id="IPR029052">
    <property type="entry name" value="Metallo-depent_PP-like"/>
</dbReference>
<feature type="domain" description="Calcineurin-like phosphoesterase" evidence="1">
    <location>
        <begin position="27"/>
        <end position="204"/>
    </location>
</feature>
<dbReference type="Gene3D" id="3.60.21.10">
    <property type="match status" value="1"/>
</dbReference>
<dbReference type="PANTHER" id="PTHR31302:SF0">
    <property type="entry name" value="TRANSMEMBRANE PROTEIN WITH METALLOPHOSPHOESTERASE DOMAIN"/>
    <property type="match status" value="1"/>
</dbReference>
<dbReference type="Pfam" id="PF00149">
    <property type="entry name" value="Metallophos"/>
    <property type="match status" value="1"/>
</dbReference>
<dbReference type="EMBL" id="MNUJ01000038">
    <property type="protein sequence ID" value="OIN89487.1"/>
    <property type="molecule type" value="Genomic_DNA"/>
</dbReference>
<dbReference type="Proteomes" id="UP000182753">
    <property type="component" value="Unassembled WGS sequence"/>
</dbReference>
<dbReference type="PANTHER" id="PTHR31302">
    <property type="entry name" value="TRANSMEMBRANE PROTEIN WITH METALLOPHOSPHOESTERASE DOMAIN-RELATED"/>
    <property type="match status" value="1"/>
</dbReference>
<evidence type="ECO:0000313" key="2">
    <source>
        <dbReference type="EMBL" id="OIN89487.1"/>
    </source>
</evidence>
<proteinExistence type="predicted"/>
<reference evidence="2 3" key="1">
    <citation type="journal article" date="2016" name="Environ. Microbiol.">
        <title>Genomic resolution of a cold subsurface aquifer community provides metabolic insights for novel microbes adapted to high CO concentrations.</title>
        <authorList>
            <person name="Probst A.J."/>
            <person name="Castelle C.J."/>
            <person name="Singh A."/>
            <person name="Brown C.T."/>
            <person name="Anantharaman K."/>
            <person name="Sharon I."/>
            <person name="Hug L.A."/>
            <person name="Burstein D."/>
            <person name="Emerson J.B."/>
            <person name="Thomas B.C."/>
            <person name="Banfield J.F."/>
        </authorList>
    </citation>
    <scope>NUCLEOTIDE SEQUENCE [LARGE SCALE GENOMIC DNA]</scope>
    <source>
        <strain evidence="2">CG1_02_42_45</strain>
    </source>
</reference>
<evidence type="ECO:0000259" key="1">
    <source>
        <dbReference type="Pfam" id="PF00149"/>
    </source>
</evidence>
<name>A0A1J4RRE9_9BACT</name>
<gene>
    <name evidence="2" type="ORF">AUJ40_01805</name>
</gene>
<sequence>MKINIEIPPKPRSHAAIALSDGARRGMRALCIADIHEKSQFLTALENFLSKEKFDLVFTLGDIVNFGRNMEYFNQFIKIIENSKLPMFWVPGNNDVGNVYKVMSKSRYSVENKLKKFKDLPADASRPAMQAGEKIVGMGGVPDLYGHNIYYPEVAAEDFAGCIFLSHIPPRKVKDLKKFDHGTVDRSVKVKNAPKIQISGHLHHLWGVGYIGQTKILNLPAGLDMMVATLDTETLAIKFIDMKKYDRVSLS</sequence>
<dbReference type="InterPro" id="IPR051158">
    <property type="entry name" value="Metallophosphoesterase_sf"/>
</dbReference>
<dbReference type="GO" id="GO:0016787">
    <property type="term" value="F:hydrolase activity"/>
    <property type="evidence" value="ECO:0007669"/>
    <property type="project" value="InterPro"/>
</dbReference>
<dbReference type="SUPFAM" id="SSF56300">
    <property type="entry name" value="Metallo-dependent phosphatases"/>
    <property type="match status" value="1"/>
</dbReference>
<dbReference type="InterPro" id="IPR004843">
    <property type="entry name" value="Calcineurin-like_PHP"/>
</dbReference>
<dbReference type="AlphaFoldDB" id="A0A1J4RRE9"/>